<dbReference type="GO" id="GO:0015629">
    <property type="term" value="C:actin cytoskeleton"/>
    <property type="evidence" value="ECO:0007669"/>
    <property type="project" value="InterPro"/>
</dbReference>
<dbReference type="InterPro" id="IPR029006">
    <property type="entry name" value="ADF-H/Gelsolin-like_dom_sf"/>
</dbReference>
<feature type="domain" description="ADF-H" evidence="3">
    <location>
        <begin position="2"/>
        <end position="133"/>
    </location>
</feature>
<reference evidence="4" key="1">
    <citation type="submission" date="2022-10" db="EMBL/GenBank/DDBJ databases">
        <title>The complete genomes of actinobacterial strains from the NBC collection.</title>
        <authorList>
            <person name="Joergensen T.S."/>
            <person name="Alvarez Arevalo M."/>
            <person name="Sterndorff E.B."/>
            <person name="Faurdal D."/>
            <person name="Vuksanovic O."/>
            <person name="Mourched A.-S."/>
            <person name="Charusanti P."/>
            <person name="Shaw S."/>
            <person name="Blin K."/>
            <person name="Weber T."/>
        </authorList>
    </citation>
    <scope>NUCLEOTIDE SEQUENCE</scope>
    <source>
        <strain evidence="4">NBC_00119</strain>
    </source>
</reference>
<evidence type="ECO:0000259" key="3">
    <source>
        <dbReference type="PROSITE" id="PS51263"/>
    </source>
</evidence>
<evidence type="ECO:0000256" key="1">
    <source>
        <dbReference type="ARBA" id="ARBA00006844"/>
    </source>
</evidence>
<comment type="similarity">
    <text evidence="1">Belongs to the actin-binding proteins ADF family.</text>
</comment>
<dbReference type="SMART" id="SM00102">
    <property type="entry name" value="ADF"/>
    <property type="match status" value="1"/>
</dbReference>
<dbReference type="PROSITE" id="PS51263">
    <property type="entry name" value="ADF_H"/>
    <property type="match status" value="1"/>
</dbReference>
<dbReference type="Pfam" id="PF00241">
    <property type="entry name" value="Cofilin_ADF"/>
    <property type="match status" value="1"/>
</dbReference>
<gene>
    <name evidence="4" type="ORF">OHU69_48175</name>
</gene>
<dbReference type="SUPFAM" id="SSF55753">
    <property type="entry name" value="Actin depolymerizing proteins"/>
    <property type="match status" value="1"/>
</dbReference>
<keyword evidence="2" id="KW-0009">Actin-binding</keyword>
<dbReference type="Gene3D" id="3.40.20.10">
    <property type="entry name" value="Severin"/>
    <property type="match status" value="1"/>
</dbReference>
<accession>A0AAU1ULG3</accession>
<organism evidence="4">
    <name type="scientific">Streptomyces sp. NBC_00119</name>
    <dbReference type="NCBI Taxonomy" id="2975659"/>
    <lineage>
        <taxon>Bacteria</taxon>
        <taxon>Bacillati</taxon>
        <taxon>Actinomycetota</taxon>
        <taxon>Actinomycetes</taxon>
        <taxon>Kitasatosporales</taxon>
        <taxon>Streptomycetaceae</taxon>
        <taxon>Streptomyces</taxon>
    </lineage>
</organism>
<evidence type="ECO:0000313" key="4">
    <source>
        <dbReference type="EMBL" id="WTS18090.1"/>
    </source>
</evidence>
<dbReference type="InterPro" id="IPR002108">
    <property type="entry name" value="ADF-H"/>
</dbReference>
<dbReference type="InterPro" id="IPR017904">
    <property type="entry name" value="ADF/Cofilin"/>
</dbReference>
<name>A0AAU1ULG3_9ACTN</name>
<sequence length="134" mass="14910">MTSAISVEDRCIDAFNELKTSRHITTVLYRLNDNLDTLIVDFEGNLTHDELLKALPSDPRLVAYELHFADRDGSRRAAIVLISWSPQGISPEQGAAHAAVFVALRNQLAGVDLSIEAMTRSDLEYDQLVRATRT</sequence>
<dbReference type="EMBL" id="CP108195">
    <property type="protein sequence ID" value="WTS18090.1"/>
    <property type="molecule type" value="Genomic_DNA"/>
</dbReference>
<evidence type="ECO:0000256" key="2">
    <source>
        <dbReference type="ARBA" id="ARBA00023203"/>
    </source>
</evidence>
<dbReference type="GO" id="GO:0003779">
    <property type="term" value="F:actin binding"/>
    <property type="evidence" value="ECO:0007669"/>
    <property type="project" value="UniProtKB-KW"/>
</dbReference>
<dbReference type="AlphaFoldDB" id="A0AAU1ULG3"/>
<proteinExistence type="inferred from homology"/>
<protein>
    <recommendedName>
        <fullName evidence="3">ADF-H domain-containing protein</fullName>
    </recommendedName>
</protein>
<dbReference type="PANTHER" id="PTHR11913">
    <property type="entry name" value="COFILIN-RELATED"/>
    <property type="match status" value="1"/>
</dbReference>
<dbReference type="GO" id="GO:0030042">
    <property type="term" value="P:actin filament depolymerization"/>
    <property type="evidence" value="ECO:0007669"/>
    <property type="project" value="InterPro"/>
</dbReference>